<sequence>MANSNLEKGLELPDEIWMRIVQHIPSGREGQLYGVNRSLFYIVMATRYGRVQISSLFKPRVQRMVCGLRSPYVANSIKEIEFTLGEFQKYLKFPKSQSKLDRLFNRPIPPIEPVLSVRVTLEPLSTEVDFSSQFPSLHTVYLLYRADCFSAQHYSTFLTIYKPYLQNGLKSIAKNLRSLTFDIPLEFYRDGILKKTLFFPFLEALDMSFGKISRKGNVDGSDVAPFIIRHSNTLTKLALRFRDHTPSFWAQLDGVEYFVSLLGSLCGASQNSDLSSSLHALSLSELTVHLPIHYVRQRELSALPNFIKRHARTMKILDLLLHDPRVNGSATLADHPPISLLLSDSIPSLSALKALHIHFLYEETFLRDPEPLLACISTAAWVESLVTLDLDFNRLEQADVVQLVSQNNFSSLQSLKIKVKTLTTALFDTLAHHLPLLQSLKITTKSVQAKYPDQGAPDTSILPSSLFLADLQASCYSHWKSLSSLALHLIHRSHWDSWYSVGDPNWLTESQVRGVFPTVITFDLYSWGSYEWSD</sequence>
<comment type="caution">
    <text evidence="1">The sequence shown here is derived from an EMBL/GenBank/DDBJ whole genome shotgun (WGS) entry which is preliminary data.</text>
</comment>
<proteinExistence type="predicted"/>
<evidence type="ECO:0008006" key="3">
    <source>
        <dbReference type="Google" id="ProtNLM"/>
    </source>
</evidence>
<dbReference type="EMBL" id="JACGCI010000009">
    <property type="protein sequence ID" value="KAF6761762.1"/>
    <property type="molecule type" value="Genomic_DNA"/>
</dbReference>
<gene>
    <name evidence="1" type="ORF">DFP72DRAFT_1165448</name>
</gene>
<name>A0A8H6MF65_9AGAR</name>
<evidence type="ECO:0000313" key="2">
    <source>
        <dbReference type="Proteomes" id="UP000521943"/>
    </source>
</evidence>
<accession>A0A8H6MF65</accession>
<keyword evidence="2" id="KW-1185">Reference proteome</keyword>
<reference evidence="1 2" key="1">
    <citation type="submission" date="2020-07" db="EMBL/GenBank/DDBJ databases">
        <title>Comparative genomics of pyrophilous fungi reveals a link between fire events and developmental genes.</title>
        <authorList>
            <consortium name="DOE Joint Genome Institute"/>
            <person name="Steindorff A.S."/>
            <person name="Carver A."/>
            <person name="Calhoun S."/>
            <person name="Stillman K."/>
            <person name="Liu H."/>
            <person name="Lipzen A."/>
            <person name="Pangilinan J."/>
            <person name="Labutti K."/>
            <person name="Bruns T.D."/>
            <person name="Grigoriev I.V."/>
        </authorList>
    </citation>
    <scope>NUCLEOTIDE SEQUENCE [LARGE SCALE GENOMIC DNA]</scope>
    <source>
        <strain evidence="1 2">CBS 144469</strain>
    </source>
</reference>
<evidence type="ECO:0000313" key="1">
    <source>
        <dbReference type="EMBL" id="KAF6761762.1"/>
    </source>
</evidence>
<dbReference type="AlphaFoldDB" id="A0A8H6MF65"/>
<organism evidence="1 2">
    <name type="scientific">Ephemerocybe angulata</name>
    <dbReference type="NCBI Taxonomy" id="980116"/>
    <lineage>
        <taxon>Eukaryota</taxon>
        <taxon>Fungi</taxon>
        <taxon>Dikarya</taxon>
        <taxon>Basidiomycota</taxon>
        <taxon>Agaricomycotina</taxon>
        <taxon>Agaricomycetes</taxon>
        <taxon>Agaricomycetidae</taxon>
        <taxon>Agaricales</taxon>
        <taxon>Agaricineae</taxon>
        <taxon>Psathyrellaceae</taxon>
        <taxon>Ephemerocybe</taxon>
    </lineage>
</organism>
<protein>
    <recommendedName>
        <fullName evidence="3">F-box domain-containing protein</fullName>
    </recommendedName>
</protein>
<dbReference type="Gene3D" id="3.80.10.10">
    <property type="entry name" value="Ribonuclease Inhibitor"/>
    <property type="match status" value="1"/>
</dbReference>
<dbReference type="InterPro" id="IPR032675">
    <property type="entry name" value="LRR_dom_sf"/>
</dbReference>
<dbReference type="Proteomes" id="UP000521943">
    <property type="component" value="Unassembled WGS sequence"/>
</dbReference>
<dbReference type="OrthoDB" id="3039255at2759"/>
<dbReference type="SUPFAM" id="SSF52047">
    <property type="entry name" value="RNI-like"/>
    <property type="match status" value="1"/>
</dbReference>